<comment type="caution">
    <text evidence="3">The sequence shown here is derived from an EMBL/GenBank/DDBJ whole genome shotgun (WGS) entry which is preliminary data.</text>
</comment>
<feature type="chain" id="PRO_5038010475" evidence="1">
    <location>
        <begin position="20"/>
        <end position="144"/>
    </location>
</feature>
<dbReference type="SUPFAM" id="SSF50199">
    <property type="entry name" value="Staphylococcal nuclease"/>
    <property type="match status" value="1"/>
</dbReference>
<evidence type="ECO:0000313" key="3">
    <source>
        <dbReference type="EMBL" id="MBH0237246.1"/>
    </source>
</evidence>
<dbReference type="InterPro" id="IPR010916">
    <property type="entry name" value="TonB_box_CS"/>
</dbReference>
<protein>
    <submittedName>
        <fullName evidence="3">Thermonuclease family protein</fullName>
    </submittedName>
</protein>
<evidence type="ECO:0000313" key="4">
    <source>
        <dbReference type="Proteomes" id="UP000631694"/>
    </source>
</evidence>
<organism evidence="3 4">
    <name type="scientific">Methylobrevis albus</name>
    <dbReference type="NCBI Taxonomy" id="2793297"/>
    <lineage>
        <taxon>Bacteria</taxon>
        <taxon>Pseudomonadati</taxon>
        <taxon>Pseudomonadota</taxon>
        <taxon>Alphaproteobacteria</taxon>
        <taxon>Hyphomicrobiales</taxon>
        <taxon>Pleomorphomonadaceae</taxon>
        <taxon>Methylobrevis</taxon>
    </lineage>
</organism>
<keyword evidence="1" id="KW-0732">Signal</keyword>
<dbReference type="RefSeq" id="WP_197310344.1">
    <property type="nucleotide sequence ID" value="NZ_JADZLT010000042.1"/>
</dbReference>
<reference evidence="3" key="1">
    <citation type="submission" date="2020-12" db="EMBL/GenBank/DDBJ databases">
        <title>Methylobrevis albus sp. nov., isolated from fresh water lack sediment.</title>
        <authorList>
            <person name="Zou Q."/>
        </authorList>
    </citation>
    <scope>NUCLEOTIDE SEQUENCE</scope>
    <source>
        <strain evidence="3">L22</strain>
    </source>
</reference>
<gene>
    <name evidence="3" type="ORF">I5731_05380</name>
</gene>
<dbReference type="InterPro" id="IPR035437">
    <property type="entry name" value="SNase_OB-fold_sf"/>
</dbReference>
<name>A0A931I1I2_9HYPH</name>
<proteinExistence type="predicted"/>
<dbReference type="AlphaFoldDB" id="A0A931I1I2"/>
<feature type="domain" description="TNase-like" evidence="2">
    <location>
        <begin position="56"/>
        <end position="133"/>
    </location>
</feature>
<dbReference type="PROSITE" id="PS00430">
    <property type="entry name" value="TONB_DEPENDENT_REC_1"/>
    <property type="match status" value="1"/>
</dbReference>
<evidence type="ECO:0000259" key="2">
    <source>
        <dbReference type="Pfam" id="PF00565"/>
    </source>
</evidence>
<evidence type="ECO:0000256" key="1">
    <source>
        <dbReference type="SAM" id="SignalP"/>
    </source>
</evidence>
<dbReference type="Pfam" id="PF00565">
    <property type="entry name" value="SNase"/>
    <property type="match status" value="1"/>
</dbReference>
<dbReference type="InterPro" id="IPR016071">
    <property type="entry name" value="Staphylococal_nuclease_OB-fold"/>
</dbReference>
<keyword evidence="4" id="KW-1185">Reference proteome</keyword>
<dbReference type="Proteomes" id="UP000631694">
    <property type="component" value="Unassembled WGS sequence"/>
</dbReference>
<sequence>MLRTLVVALTCLAAAPAPAAERIEGPLAADVVRVIDGDTLLVRAKVWLGTEVTVAVRIRGIDAPEKRSACAEERRAADRAAIGLAATIGDAPITLTAVAGDKYAGRVLADVATATGTSVAGALLGAGLARTYAGGSRAPWCPAP</sequence>
<feature type="signal peptide" evidence="1">
    <location>
        <begin position="1"/>
        <end position="19"/>
    </location>
</feature>
<dbReference type="Gene3D" id="2.40.50.90">
    <property type="match status" value="1"/>
</dbReference>
<dbReference type="EMBL" id="JADZLT010000042">
    <property type="protein sequence ID" value="MBH0237246.1"/>
    <property type="molecule type" value="Genomic_DNA"/>
</dbReference>
<accession>A0A931I1I2</accession>